<feature type="transmembrane region" description="Helical" evidence="8">
    <location>
        <begin position="51"/>
        <end position="74"/>
    </location>
</feature>
<keyword evidence="4 8" id="KW-1133">Transmembrane helix</keyword>
<dbReference type="GO" id="GO:0030424">
    <property type="term" value="C:axon"/>
    <property type="evidence" value="ECO:0007669"/>
    <property type="project" value="TreeGrafter"/>
</dbReference>
<feature type="transmembrane region" description="Helical" evidence="8">
    <location>
        <begin position="177"/>
        <end position="196"/>
    </location>
</feature>
<evidence type="ECO:0000256" key="8">
    <source>
        <dbReference type="RuleBase" id="RU363108"/>
    </source>
</evidence>
<keyword evidence="5 8" id="KW-0472">Membrane</keyword>
<evidence type="ECO:0000256" key="6">
    <source>
        <dbReference type="ARBA" id="ARBA00023170"/>
    </source>
</evidence>
<dbReference type="GO" id="GO:0050909">
    <property type="term" value="P:sensory perception of taste"/>
    <property type="evidence" value="ECO:0007669"/>
    <property type="project" value="InterPro"/>
</dbReference>
<evidence type="ECO:0000313" key="10">
    <source>
        <dbReference type="Proteomes" id="UP001168821"/>
    </source>
</evidence>
<evidence type="ECO:0000256" key="5">
    <source>
        <dbReference type="ARBA" id="ARBA00023136"/>
    </source>
</evidence>
<keyword evidence="6 8" id="KW-0675">Receptor</keyword>
<organism evidence="9 10">
    <name type="scientific">Zophobas morio</name>
    <dbReference type="NCBI Taxonomy" id="2755281"/>
    <lineage>
        <taxon>Eukaryota</taxon>
        <taxon>Metazoa</taxon>
        <taxon>Ecdysozoa</taxon>
        <taxon>Arthropoda</taxon>
        <taxon>Hexapoda</taxon>
        <taxon>Insecta</taxon>
        <taxon>Pterygota</taxon>
        <taxon>Neoptera</taxon>
        <taxon>Endopterygota</taxon>
        <taxon>Coleoptera</taxon>
        <taxon>Polyphaga</taxon>
        <taxon>Cucujiformia</taxon>
        <taxon>Tenebrionidae</taxon>
        <taxon>Zophobas</taxon>
    </lineage>
</organism>
<feature type="transmembrane region" description="Helical" evidence="8">
    <location>
        <begin position="12"/>
        <end position="30"/>
    </location>
</feature>
<protein>
    <recommendedName>
        <fullName evidence="8">Gustatory receptor</fullName>
    </recommendedName>
</protein>
<keyword evidence="10" id="KW-1185">Reference proteome</keyword>
<dbReference type="GO" id="GO:0043025">
    <property type="term" value="C:neuronal cell body"/>
    <property type="evidence" value="ECO:0007669"/>
    <property type="project" value="TreeGrafter"/>
</dbReference>
<evidence type="ECO:0000256" key="4">
    <source>
        <dbReference type="ARBA" id="ARBA00022989"/>
    </source>
</evidence>
<dbReference type="PANTHER" id="PTHR21143">
    <property type="entry name" value="INVERTEBRATE GUSTATORY RECEPTOR"/>
    <property type="match status" value="1"/>
</dbReference>
<dbReference type="PANTHER" id="PTHR21143:SF134">
    <property type="entry name" value="GUSTATORY RECEPTOR"/>
    <property type="match status" value="1"/>
</dbReference>
<dbReference type="Proteomes" id="UP001168821">
    <property type="component" value="Unassembled WGS sequence"/>
</dbReference>
<evidence type="ECO:0000313" key="9">
    <source>
        <dbReference type="EMBL" id="KAJ3649043.1"/>
    </source>
</evidence>
<evidence type="ECO:0000256" key="3">
    <source>
        <dbReference type="ARBA" id="ARBA00022692"/>
    </source>
</evidence>
<dbReference type="Pfam" id="PF08395">
    <property type="entry name" value="7tm_7"/>
    <property type="match status" value="1"/>
</dbReference>
<evidence type="ECO:0000256" key="2">
    <source>
        <dbReference type="ARBA" id="ARBA00022475"/>
    </source>
</evidence>
<comment type="subcellular location">
    <subcellularLocation>
        <location evidence="1 8">Cell membrane</location>
        <topology evidence="1 8">Multi-pass membrane protein</topology>
    </subcellularLocation>
</comment>
<dbReference type="InterPro" id="IPR013604">
    <property type="entry name" value="7TM_chemorcpt"/>
</dbReference>
<comment type="caution">
    <text evidence="8">Lacks conserved residue(s) required for the propagation of feature annotation.</text>
</comment>
<evidence type="ECO:0000256" key="1">
    <source>
        <dbReference type="ARBA" id="ARBA00004651"/>
    </source>
</evidence>
<proteinExistence type="inferred from homology"/>
<keyword evidence="2 8" id="KW-1003">Cell membrane</keyword>
<gene>
    <name evidence="9" type="ORF">Zmor_020805</name>
</gene>
<dbReference type="AlphaFoldDB" id="A0AA38MA22"/>
<comment type="function">
    <text evidence="8">Gustatory receptor which mediates acceptance or avoidance behavior, depending on its substrates.</text>
</comment>
<dbReference type="EMBL" id="JALNTZ010000006">
    <property type="protein sequence ID" value="KAJ3649043.1"/>
    <property type="molecule type" value="Genomic_DNA"/>
</dbReference>
<sequence>MNAVTGIADLVQTYGTTVVVMFIFGSNYVRKECIIEALNEIHIVDNKLVEFGFVLLFVATVMACVEYLDCYLFISAVMSSNTFCNLICVLAITIIVLEEIQFFTYILLLKHRFKLLNSLLINKFAQNKKGYEKINCFKIHPMTIQNGDKGTIVKLRSLHLRLCFAGKLLNEYFSIQILLVIGFAFVGFTTNAYYSFDVISDNFINNNSSFDDLPTTIIWTFAKFAELLSISVICAITKNEVNQTGEILYQLKQRFKKTVATQIHLFGKQIMHCDFKFTAFDFFNIDMTLFYGVIGSAATYLTVLIQFEIAAKRSNKNDSLHYAVTGRNNGALISYSMDQ</sequence>
<reference evidence="9" key="1">
    <citation type="journal article" date="2023" name="G3 (Bethesda)">
        <title>Whole genome assemblies of Zophobas morio and Tenebrio molitor.</title>
        <authorList>
            <person name="Kaur S."/>
            <person name="Stinson S.A."/>
            <person name="diCenzo G.C."/>
        </authorList>
    </citation>
    <scope>NUCLEOTIDE SEQUENCE</scope>
    <source>
        <strain evidence="9">QUZm001</strain>
    </source>
</reference>
<feature type="transmembrane region" description="Helical" evidence="8">
    <location>
        <begin position="216"/>
        <end position="236"/>
    </location>
</feature>
<feature type="transmembrane region" description="Helical" evidence="8">
    <location>
        <begin position="86"/>
        <end position="108"/>
    </location>
</feature>
<comment type="caution">
    <text evidence="9">The sequence shown here is derived from an EMBL/GenBank/DDBJ whole genome shotgun (WGS) entry which is preliminary data.</text>
</comment>
<comment type="similarity">
    <text evidence="8">Belongs to the insect chemoreceptor superfamily. Gustatory receptor (GR) family.</text>
</comment>
<dbReference type="GO" id="GO:0008049">
    <property type="term" value="P:male courtship behavior"/>
    <property type="evidence" value="ECO:0007669"/>
    <property type="project" value="TreeGrafter"/>
</dbReference>
<keyword evidence="7 8" id="KW-0807">Transducer</keyword>
<keyword evidence="3 8" id="KW-0812">Transmembrane</keyword>
<dbReference type="GO" id="GO:0030425">
    <property type="term" value="C:dendrite"/>
    <property type="evidence" value="ECO:0007669"/>
    <property type="project" value="TreeGrafter"/>
</dbReference>
<dbReference type="GO" id="GO:0007165">
    <property type="term" value="P:signal transduction"/>
    <property type="evidence" value="ECO:0007669"/>
    <property type="project" value="UniProtKB-KW"/>
</dbReference>
<evidence type="ECO:0000256" key="7">
    <source>
        <dbReference type="ARBA" id="ARBA00023224"/>
    </source>
</evidence>
<name>A0AA38MA22_9CUCU</name>
<dbReference type="GO" id="GO:0007635">
    <property type="term" value="P:chemosensory behavior"/>
    <property type="evidence" value="ECO:0007669"/>
    <property type="project" value="TreeGrafter"/>
</dbReference>
<dbReference type="GO" id="GO:0005886">
    <property type="term" value="C:plasma membrane"/>
    <property type="evidence" value="ECO:0007669"/>
    <property type="project" value="UniProtKB-SubCell"/>
</dbReference>
<accession>A0AA38MA22</accession>